<evidence type="ECO:0000313" key="7">
    <source>
        <dbReference type="Proteomes" id="UP000265020"/>
    </source>
</evidence>
<evidence type="ECO:0000256" key="1">
    <source>
        <dbReference type="ARBA" id="ARBA00022723"/>
    </source>
</evidence>
<dbReference type="InterPro" id="IPR027370">
    <property type="entry name" value="Znf-RING_euk"/>
</dbReference>
<dbReference type="PANTHER" id="PTHR22791">
    <property type="entry name" value="RING-TYPE DOMAIN-CONTAINING PROTEIN"/>
    <property type="match status" value="1"/>
</dbReference>
<keyword evidence="7" id="KW-1185">Reference proteome</keyword>
<dbReference type="InterPro" id="IPR013083">
    <property type="entry name" value="Znf_RING/FYVE/PHD"/>
</dbReference>
<evidence type="ECO:0000256" key="4">
    <source>
        <dbReference type="PROSITE-ProRule" id="PRU00175"/>
    </source>
</evidence>
<dbReference type="PROSITE" id="PS00518">
    <property type="entry name" value="ZF_RING_1"/>
    <property type="match status" value="1"/>
</dbReference>
<evidence type="ECO:0000256" key="2">
    <source>
        <dbReference type="ARBA" id="ARBA00022771"/>
    </source>
</evidence>
<dbReference type="GeneTree" id="ENSGT00940000174877"/>
<keyword evidence="3" id="KW-0862">Zinc</keyword>
<evidence type="ECO:0000256" key="3">
    <source>
        <dbReference type="ARBA" id="ARBA00022833"/>
    </source>
</evidence>
<dbReference type="Ensembl" id="ENSCVAT00000008675.1">
    <property type="protein sequence ID" value="ENSCVAP00000004242.1"/>
    <property type="gene ID" value="ENSCVAG00000005532.1"/>
</dbReference>
<dbReference type="SUPFAM" id="SSF57850">
    <property type="entry name" value="RING/U-box"/>
    <property type="match status" value="1"/>
</dbReference>
<dbReference type="InterPro" id="IPR017907">
    <property type="entry name" value="Znf_RING_CS"/>
</dbReference>
<dbReference type="AlphaFoldDB" id="A0A3Q2CGS8"/>
<dbReference type="Pfam" id="PF13445">
    <property type="entry name" value="zf-RING_UBOX"/>
    <property type="match status" value="1"/>
</dbReference>
<dbReference type="PANTHER" id="PTHR22791:SF22">
    <property type="entry name" value="RING FINGER PROTEIN 222-LIKE ISOFORM X1"/>
    <property type="match status" value="1"/>
</dbReference>
<organism evidence="6 7">
    <name type="scientific">Cyprinodon variegatus</name>
    <name type="common">Sheepshead minnow</name>
    <dbReference type="NCBI Taxonomy" id="28743"/>
    <lineage>
        <taxon>Eukaryota</taxon>
        <taxon>Metazoa</taxon>
        <taxon>Chordata</taxon>
        <taxon>Craniata</taxon>
        <taxon>Vertebrata</taxon>
        <taxon>Euteleostomi</taxon>
        <taxon>Actinopterygii</taxon>
        <taxon>Neopterygii</taxon>
        <taxon>Teleostei</taxon>
        <taxon>Neoteleostei</taxon>
        <taxon>Acanthomorphata</taxon>
        <taxon>Ovalentaria</taxon>
        <taxon>Atherinomorphae</taxon>
        <taxon>Cyprinodontiformes</taxon>
        <taxon>Cyprinodontidae</taxon>
        <taxon>Cyprinodon</taxon>
    </lineage>
</organism>
<dbReference type="Proteomes" id="UP000265020">
    <property type="component" value="Unassembled WGS sequence"/>
</dbReference>
<dbReference type="GO" id="GO:0061630">
    <property type="term" value="F:ubiquitin protein ligase activity"/>
    <property type="evidence" value="ECO:0007669"/>
    <property type="project" value="TreeGrafter"/>
</dbReference>
<reference evidence="6" key="1">
    <citation type="submission" date="2025-08" db="UniProtKB">
        <authorList>
            <consortium name="Ensembl"/>
        </authorList>
    </citation>
    <scope>IDENTIFICATION</scope>
</reference>
<evidence type="ECO:0000259" key="5">
    <source>
        <dbReference type="PROSITE" id="PS50089"/>
    </source>
</evidence>
<keyword evidence="1" id="KW-0479">Metal-binding</keyword>
<dbReference type="InterPro" id="IPR001841">
    <property type="entry name" value="Znf_RING"/>
</dbReference>
<sequence length="143" mass="15937">MLAMDLECPICYQEYNQYNKSPRMLECLHVFCTECLQRIQLNSCDPTDPGGSAQAIPCPLCRHLTPLHTGNALALPCNSQIMSRLPRVAFRMPATVATHVATVTQRGWPWPTCAMPWPSHGQPDSPVKMVVASVYHFIPLCTL</sequence>
<feature type="domain" description="RING-type" evidence="5">
    <location>
        <begin position="8"/>
        <end position="62"/>
    </location>
</feature>
<dbReference type="SMART" id="SM00184">
    <property type="entry name" value="RING"/>
    <property type="match status" value="1"/>
</dbReference>
<dbReference type="PROSITE" id="PS50089">
    <property type="entry name" value="ZF_RING_2"/>
    <property type="match status" value="1"/>
</dbReference>
<protein>
    <submittedName>
        <fullName evidence="6">Si:ch73-335l21.2</fullName>
    </submittedName>
</protein>
<reference evidence="6" key="2">
    <citation type="submission" date="2025-09" db="UniProtKB">
        <authorList>
            <consortium name="Ensembl"/>
        </authorList>
    </citation>
    <scope>IDENTIFICATION</scope>
</reference>
<dbReference type="OMA" id="WELIGIC"/>
<name>A0A3Q2CGS8_CYPVA</name>
<dbReference type="GO" id="GO:0016567">
    <property type="term" value="P:protein ubiquitination"/>
    <property type="evidence" value="ECO:0007669"/>
    <property type="project" value="TreeGrafter"/>
</dbReference>
<proteinExistence type="predicted"/>
<evidence type="ECO:0000313" key="6">
    <source>
        <dbReference type="Ensembl" id="ENSCVAP00000004242.1"/>
    </source>
</evidence>
<keyword evidence="2 4" id="KW-0863">Zinc-finger</keyword>
<dbReference type="InterPro" id="IPR051435">
    <property type="entry name" value="RING_finger_E3_ubiq-ligases"/>
</dbReference>
<dbReference type="GO" id="GO:0008270">
    <property type="term" value="F:zinc ion binding"/>
    <property type="evidence" value="ECO:0007669"/>
    <property type="project" value="UniProtKB-KW"/>
</dbReference>
<dbReference type="Gene3D" id="3.30.40.10">
    <property type="entry name" value="Zinc/RING finger domain, C3HC4 (zinc finger)"/>
    <property type="match status" value="1"/>
</dbReference>
<accession>A0A3Q2CGS8</accession>